<proteinExistence type="predicted"/>
<evidence type="ECO:0000259" key="2">
    <source>
        <dbReference type="Pfam" id="PF13439"/>
    </source>
</evidence>
<dbReference type="CDD" id="cd03801">
    <property type="entry name" value="GT4_PimA-like"/>
    <property type="match status" value="1"/>
</dbReference>
<dbReference type="InterPro" id="IPR001296">
    <property type="entry name" value="Glyco_trans_1"/>
</dbReference>
<reference evidence="3 4" key="1">
    <citation type="journal article" date="2016" name="Nat. Commun.">
        <title>Thousands of microbial genomes shed light on interconnected biogeochemical processes in an aquifer system.</title>
        <authorList>
            <person name="Anantharaman K."/>
            <person name="Brown C.T."/>
            <person name="Hug L.A."/>
            <person name="Sharon I."/>
            <person name="Castelle C.J."/>
            <person name="Probst A.J."/>
            <person name="Thomas B.C."/>
            <person name="Singh A."/>
            <person name="Wilkins M.J."/>
            <person name="Karaoz U."/>
            <person name="Brodie E.L."/>
            <person name="Williams K.H."/>
            <person name="Hubbard S.S."/>
            <person name="Banfield J.F."/>
        </authorList>
    </citation>
    <scope>NUCLEOTIDE SEQUENCE [LARGE SCALE GENOMIC DNA]</scope>
</reference>
<organism evidence="3 4">
    <name type="scientific">Candidatus Kaiserbacteria bacterium RIFCSPHIGHO2_01_FULL_54_36b</name>
    <dbReference type="NCBI Taxonomy" id="1798483"/>
    <lineage>
        <taxon>Bacteria</taxon>
        <taxon>Candidatus Kaiseribacteriota</taxon>
    </lineage>
</organism>
<protein>
    <recommendedName>
        <fullName evidence="5">Glycosyl transferase family 1 domain-containing protein</fullName>
    </recommendedName>
</protein>
<dbReference type="Proteomes" id="UP000176445">
    <property type="component" value="Unassembled WGS sequence"/>
</dbReference>
<dbReference type="EMBL" id="MFKW01000019">
    <property type="protein sequence ID" value="OGG51668.1"/>
    <property type="molecule type" value="Genomic_DNA"/>
</dbReference>
<feature type="domain" description="Glycosyl transferase family 1" evidence="1">
    <location>
        <begin position="212"/>
        <end position="381"/>
    </location>
</feature>
<feature type="domain" description="Glycosyltransferase subfamily 4-like N-terminal" evidence="2">
    <location>
        <begin position="21"/>
        <end position="199"/>
    </location>
</feature>
<accession>A0A1F6CR60</accession>
<dbReference type="PANTHER" id="PTHR45947">
    <property type="entry name" value="SULFOQUINOVOSYL TRANSFERASE SQD2"/>
    <property type="match status" value="1"/>
</dbReference>
<dbReference type="Pfam" id="PF13439">
    <property type="entry name" value="Glyco_transf_4"/>
    <property type="match status" value="1"/>
</dbReference>
<dbReference type="SUPFAM" id="SSF53756">
    <property type="entry name" value="UDP-Glycosyltransferase/glycogen phosphorylase"/>
    <property type="match status" value="1"/>
</dbReference>
<evidence type="ECO:0000313" key="3">
    <source>
        <dbReference type="EMBL" id="OGG51668.1"/>
    </source>
</evidence>
<dbReference type="Gene3D" id="3.40.50.2000">
    <property type="entry name" value="Glycogen Phosphorylase B"/>
    <property type="match status" value="2"/>
</dbReference>
<dbReference type="GO" id="GO:0016758">
    <property type="term" value="F:hexosyltransferase activity"/>
    <property type="evidence" value="ECO:0007669"/>
    <property type="project" value="TreeGrafter"/>
</dbReference>
<evidence type="ECO:0000313" key="4">
    <source>
        <dbReference type="Proteomes" id="UP000176445"/>
    </source>
</evidence>
<evidence type="ECO:0000259" key="1">
    <source>
        <dbReference type="Pfam" id="PF00534"/>
    </source>
</evidence>
<dbReference type="AlphaFoldDB" id="A0A1F6CR60"/>
<name>A0A1F6CR60_9BACT</name>
<dbReference type="PANTHER" id="PTHR45947:SF3">
    <property type="entry name" value="SULFOQUINOVOSYL TRANSFERASE SQD2"/>
    <property type="match status" value="1"/>
</dbReference>
<dbReference type="InterPro" id="IPR028098">
    <property type="entry name" value="Glyco_trans_4-like_N"/>
</dbReference>
<evidence type="ECO:0008006" key="5">
    <source>
        <dbReference type="Google" id="ProtNLM"/>
    </source>
</evidence>
<dbReference type="InterPro" id="IPR050194">
    <property type="entry name" value="Glycosyltransferase_grp1"/>
</dbReference>
<sequence length="412" mass="46442">MSAQNTKRILIFSLAYYPHYYGGAEIAIKEITDRINPGEIEFHMITLRFDSKLPKVEKIGNVLVHRIGFGRPDPSIVDLKRFPLHLNKYLFQFTAAWKAIWLHRHYGYDTIWAMMAHSCGIPAALFKIFHPKVPYVLTLQEGDPPEYVERVMRPLWPLFSRAFTTADVVTAISTFLGRWARRRGFTGRLEVIPNGVDVTHFSHEEMPAVIDRVKDSLGKRMGDVFLITTSRLVRKNAVDDVIKALPQLPQNVRFIILGIGPEEAALKKLAAHLKVQNRVQFLGQIAHKDLPRYLKASDIFIRASRSEGMGSSFVEAMAAGLPIVATQEGGIADLLFDEKRNPDKPITGWAVDVDSPEQVAEAVKDIMEHPEKVRAVVSTARALAAEKYDWDIVARDMREKVFLPLLGAGTSH</sequence>
<gene>
    <name evidence="3" type="ORF">A2704_05110</name>
</gene>
<comment type="caution">
    <text evidence="3">The sequence shown here is derived from an EMBL/GenBank/DDBJ whole genome shotgun (WGS) entry which is preliminary data.</text>
</comment>
<dbReference type="Pfam" id="PF00534">
    <property type="entry name" value="Glycos_transf_1"/>
    <property type="match status" value="1"/>
</dbReference>